<feature type="coiled-coil region" evidence="1">
    <location>
        <begin position="93"/>
        <end position="205"/>
    </location>
</feature>
<organism evidence="5 6">
    <name type="scientific">Wansuia hejianensis</name>
    <dbReference type="NCBI Taxonomy" id="2763667"/>
    <lineage>
        <taxon>Bacteria</taxon>
        <taxon>Bacillati</taxon>
        <taxon>Bacillota</taxon>
        <taxon>Clostridia</taxon>
        <taxon>Lachnospirales</taxon>
        <taxon>Lachnospiraceae</taxon>
        <taxon>Wansuia</taxon>
    </lineage>
</organism>
<dbReference type="Pfam" id="PF26011">
    <property type="entry name" value="Beta-barrel_RND_rel"/>
    <property type="match status" value="1"/>
</dbReference>
<proteinExistence type="predicted"/>
<evidence type="ECO:0000259" key="3">
    <source>
        <dbReference type="Pfam" id="PF26011"/>
    </source>
</evidence>
<keyword evidence="2" id="KW-0472">Membrane</keyword>
<dbReference type="RefSeq" id="WP_249323281.1">
    <property type="nucleotide sequence ID" value="NZ_JACRTK010000002.1"/>
</dbReference>
<keyword evidence="2" id="KW-0812">Transmembrane</keyword>
<evidence type="ECO:0008006" key="7">
    <source>
        <dbReference type="Google" id="ProtNLM"/>
    </source>
</evidence>
<dbReference type="InterPro" id="IPR058729">
    <property type="entry name" value="Beta-barrel_RND-rel"/>
</dbReference>
<keyword evidence="6" id="KW-1185">Reference proteome</keyword>
<gene>
    <name evidence="5" type="ORF">H8689_04760</name>
</gene>
<sequence length="426" mass="48962">MSYETRKKQRQKKKKIRRIITISIFIMFLLSIISMILTRNQRTILPESAVLVDEFQAQGIVIKNEKVFKFTGDNTKMSAKEGERVPAGINIGNTSLVKDISRLEKELEEVENAIETLSKSYNQSQILKKDKNKVMENQDKTIEEIQAKIVSGDYTDIDISKDKLLSNNNKLKDVSQEKTLLNQSVESLEKKKESLIKEIESSKIIYTTSSSGLISYTIDGYENIFVPRDFENYKYDDLKLPEIDSKDQSKKDKNLKAFKIIDNFEWYMAIKIDDSNLIQSFKSGNSLTLKISEDNREITGTIVAINNSEDKSVIIVKFNSYLEDYYDLRFPVISIILSKKEGLKIPTKAIVDKDGQKGVYVKEYSGIVKFRPVSIIGTEKDYTYIKKGDKKGYIDIKSQQDLVKTISLYDEIFMNPLRLKEGEILN</sequence>
<dbReference type="Gene3D" id="2.40.420.20">
    <property type="match status" value="1"/>
</dbReference>
<evidence type="ECO:0000313" key="5">
    <source>
        <dbReference type="EMBL" id="MBC8590437.1"/>
    </source>
</evidence>
<name>A0A926F1S7_9FIRM</name>
<dbReference type="EMBL" id="JACRTK010000002">
    <property type="protein sequence ID" value="MBC8590437.1"/>
    <property type="molecule type" value="Genomic_DNA"/>
</dbReference>
<protein>
    <recommendedName>
        <fullName evidence="7">Membrane fusion protein</fullName>
    </recommendedName>
</protein>
<feature type="domain" description="RND related alpha-helical hairpin" evidence="4">
    <location>
        <begin position="102"/>
        <end position="202"/>
    </location>
</feature>
<evidence type="ECO:0000313" key="6">
    <source>
        <dbReference type="Proteomes" id="UP000601522"/>
    </source>
</evidence>
<comment type="caution">
    <text evidence="5">The sequence shown here is derived from an EMBL/GenBank/DDBJ whole genome shotgun (WGS) entry which is preliminary data.</text>
</comment>
<reference evidence="5 6" key="1">
    <citation type="submission" date="2020-08" db="EMBL/GenBank/DDBJ databases">
        <title>Genome public.</title>
        <authorList>
            <person name="Liu C."/>
            <person name="Sun Q."/>
        </authorList>
    </citation>
    <scope>NUCLEOTIDE SEQUENCE [LARGE SCALE GENOMIC DNA]</scope>
    <source>
        <strain evidence="5 6">NSJ-26</strain>
    </source>
</reference>
<evidence type="ECO:0000256" key="1">
    <source>
        <dbReference type="SAM" id="Coils"/>
    </source>
</evidence>
<evidence type="ECO:0000256" key="2">
    <source>
        <dbReference type="SAM" id="Phobius"/>
    </source>
</evidence>
<dbReference type="Proteomes" id="UP000601522">
    <property type="component" value="Unassembled WGS sequence"/>
</dbReference>
<dbReference type="InterPro" id="IPR058728">
    <property type="entry name" value="HH_RND-rel"/>
</dbReference>
<keyword evidence="1" id="KW-0175">Coiled coil</keyword>
<feature type="domain" description="RND related beta-barrel" evidence="3">
    <location>
        <begin position="266"/>
        <end position="339"/>
    </location>
</feature>
<dbReference type="Pfam" id="PF26012">
    <property type="entry name" value="HH_RND_rel"/>
    <property type="match status" value="1"/>
</dbReference>
<dbReference type="AlphaFoldDB" id="A0A926F1S7"/>
<feature type="transmembrane region" description="Helical" evidence="2">
    <location>
        <begin position="20"/>
        <end position="38"/>
    </location>
</feature>
<keyword evidence="2" id="KW-1133">Transmembrane helix</keyword>
<accession>A0A926F1S7</accession>
<evidence type="ECO:0000259" key="4">
    <source>
        <dbReference type="Pfam" id="PF26012"/>
    </source>
</evidence>